<evidence type="ECO:0000256" key="4">
    <source>
        <dbReference type="ARBA" id="ARBA00023242"/>
    </source>
</evidence>
<keyword evidence="5" id="KW-0469">Meiosis</keyword>
<dbReference type="PROSITE" id="PS50815">
    <property type="entry name" value="HORMA"/>
    <property type="match status" value="1"/>
</dbReference>
<feature type="compositionally biased region" description="Basic and acidic residues" evidence="6">
    <location>
        <begin position="267"/>
        <end position="283"/>
    </location>
</feature>
<dbReference type="InterPro" id="IPR003511">
    <property type="entry name" value="HORMA_dom"/>
</dbReference>
<dbReference type="Proteomes" id="UP000054408">
    <property type="component" value="Unassembled WGS sequence"/>
</dbReference>
<name>A0A0L0DH18_THETB</name>
<dbReference type="STRING" id="461836.A0A0L0DH18"/>
<feature type="compositionally biased region" description="Basic residues" evidence="6">
    <location>
        <begin position="414"/>
        <end position="427"/>
    </location>
</feature>
<dbReference type="Gene3D" id="3.30.900.10">
    <property type="entry name" value="HORMA domain"/>
    <property type="match status" value="1"/>
</dbReference>
<evidence type="ECO:0000259" key="7">
    <source>
        <dbReference type="PROSITE" id="PS50815"/>
    </source>
</evidence>
<evidence type="ECO:0000256" key="2">
    <source>
        <dbReference type="ARBA" id="ARBA00004286"/>
    </source>
</evidence>
<dbReference type="eggNOG" id="KOG4652">
    <property type="taxonomic scope" value="Eukaryota"/>
</dbReference>
<reference evidence="8 9" key="1">
    <citation type="submission" date="2010-05" db="EMBL/GenBank/DDBJ databases">
        <title>The Genome Sequence of Thecamonas trahens ATCC 50062.</title>
        <authorList>
            <consortium name="The Broad Institute Genome Sequencing Platform"/>
            <person name="Russ C."/>
            <person name="Cuomo C."/>
            <person name="Shea T."/>
            <person name="Young S.K."/>
            <person name="Zeng Q."/>
            <person name="Koehrsen M."/>
            <person name="Haas B."/>
            <person name="Borodovsky M."/>
            <person name="Guigo R."/>
            <person name="Alvarado L."/>
            <person name="Berlin A."/>
            <person name="Bochicchio J."/>
            <person name="Borenstein D."/>
            <person name="Chapman S."/>
            <person name="Chen Z."/>
            <person name="Freedman E."/>
            <person name="Gellesch M."/>
            <person name="Goldberg J."/>
            <person name="Griggs A."/>
            <person name="Gujja S."/>
            <person name="Heilman E."/>
            <person name="Heiman D."/>
            <person name="Hepburn T."/>
            <person name="Howarth C."/>
            <person name="Jen D."/>
            <person name="Larson L."/>
            <person name="Mehta T."/>
            <person name="Park D."/>
            <person name="Pearson M."/>
            <person name="Roberts A."/>
            <person name="Saif S."/>
            <person name="Shenoy N."/>
            <person name="Sisk P."/>
            <person name="Stolte C."/>
            <person name="Sykes S."/>
            <person name="Thomson T."/>
            <person name="Walk T."/>
            <person name="White J."/>
            <person name="Yandava C."/>
            <person name="Burger G."/>
            <person name="Gray M.W."/>
            <person name="Holland P.W.H."/>
            <person name="King N."/>
            <person name="Lang F.B.F."/>
            <person name="Roger A.J."/>
            <person name="Ruiz-Trillo I."/>
            <person name="Lander E."/>
            <person name="Nusbaum C."/>
        </authorList>
    </citation>
    <scope>NUCLEOTIDE SEQUENCE [LARGE SCALE GENOMIC DNA]</scope>
    <source>
        <strain evidence="8 9">ATCC 50062</strain>
    </source>
</reference>
<dbReference type="InterPro" id="IPR036570">
    <property type="entry name" value="HORMA_dom_sf"/>
</dbReference>
<dbReference type="PANTHER" id="PTHR48225:SF7">
    <property type="entry name" value="MEIOSIS-SPECIFIC PROTEIN HOP1"/>
    <property type="match status" value="1"/>
</dbReference>
<dbReference type="InterPro" id="IPR051294">
    <property type="entry name" value="HORMA_MeioticProgression"/>
</dbReference>
<dbReference type="Pfam" id="PF02301">
    <property type="entry name" value="HORMA"/>
    <property type="match status" value="1"/>
</dbReference>
<dbReference type="OrthoDB" id="1928087at2759"/>
<dbReference type="PANTHER" id="PTHR48225">
    <property type="entry name" value="HORMA DOMAIN-CONTAINING PROTEIN 1"/>
    <property type="match status" value="1"/>
</dbReference>
<keyword evidence="4" id="KW-0539">Nucleus</keyword>
<dbReference type="SUPFAM" id="SSF56019">
    <property type="entry name" value="The spindle assembly checkpoint protein mad2"/>
    <property type="match status" value="1"/>
</dbReference>
<feature type="compositionally biased region" description="Low complexity" evidence="6">
    <location>
        <begin position="561"/>
        <end position="574"/>
    </location>
</feature>
<accession>A0A0L0DH18</accession>
<feature type="region of interest" description="Disordered" evidence="6">
    <location>
        <begin position="244"/>
        <end position="283"/>
    </location>
</feature>
<evidence type="ECO:0000256" key="6">
    <source>
        <dbReference type="SAM" id="MobiDB-lite"/>
    </source>
</evidence>
<evidence type="ECO:0000313" key="8">
    <source>
        <dbReference type="EMBL" id="KNC50598.1"/>
    </source>
</evidence>
<dbReference type="GO" id="GO:0051321">
    <property type="term" value="P:meiotic cell cycle"/>
    <property type="evidence" value="ECO:0007669"/>
    <property type="project" value="UniProtKB-KW"/>
</dbReference>
<feature type="domain" description="HORMA" evidence="7">
    <location>
        <begin position="19"/>
        <end position="217"/>
    </location>
</feature>
<dbReference type="OMA" id="FRGCTED"/>
<feature type="region of interest" description="Disordered" evidence="6">
    <location>
        <begin position="407"/>
        <end position="574"/>
    </location>
</feature>
<feature type="compositionally biased region" description="Low complexity" evidence="6">
    <location>
        <begin position="462"/>
        <end position="481"/>
    </location>
</feature>
<evidence type="ECO:0000313" key="9">
    <source>
        <dbReference type="Proteomes" id="UP000054408"/>
    </source>
</evidence>
<feature type="compositionally biased region" description="Low complexity" evidence="6">
    <location>
        <begin position="489"/>
        <end position="503"/>
    </location>
</feature>
<dbReference type="GeneID" id="25560546"/>
<protein>
    <submittedName>
        <fullName evidence="8">HORMA domain-containing protein</fullName>
    </submittedName>
</protein>
<feature type="region of interest" description="Disordered" evidence="6">
    <location>
        <begin position="304"/>
        <end position="335"/>
    </location>
</feature>
<dbReference type="GO" id="GO:0005634">
    <property type="term" value="C:nucleus"/>
    <property type="evidence" value="ECO:0007669"/>
    <property type="project" value="UniProtKB-SubCell"/>
</dbReference>
<dbReference type="EMBL" id="GL349435">
    <property type="protein sequence ID" value="KNC50598.1"/>
    <property type="molecule type" value="Genomic_DNA"/>
</dbReference>
<keyword evidence="3" id="KW-0158">Chromosome</keyword>
<dbReference type="AlphaFoldDB" id="A0A0L0DH18"/>
<comment type="subcellular location">
    <subcellularLocation>
        <location evidence="2">Chromosome</location>
    </subcellularLocation>
    <subcellularLocation>
        <location evidence="1">Nucleus</location>
    </subcellularLocation>
</comment>
<dbReference type="GO" id="GO:0005694">
    <property type="term" value="C:chromosome"/>
    <property type="evidence" value="ECO:0007669"/>
    <property type="project" value="UniProtKB-SubCell"/>
</dbReference>
<feature type="compositionally biased region" description="Gly residues" evidence="6">
    <location>
        <begin position="438"/>
        <end position="450"/>
    </location>
</feature>
<evidence type="ECO:0000256" key="1">
    <source>
        <dbReference type="ARBA" id="ARBA00004123"/>
    </source>
</evidence>
<keyword evidence="9" id="KW-1185">Reference proteome</keyword>
<proteinExistence type="predicted"/>
<organism evidence="8 9">
    <name type="scientific">Thecamonas trahens ATCC 50062</name>
    <dbReference type="NCBI Taxonomy" id="461836"/>
    <lineage>
        <taxon>Eukaryota</taxon>
        <taxon>Apusozoa</taxon>
        <taxon>Apusomonadida</taxon>
        <taxon>Apusomonadidae</taxon>
        <taxon>Thecamonas</taxon>
    </lineage>
</organism>
<sequence length="574" mass="61166">MVRSVAAAMASATESVTASESLCLVRNLLRCSISTIAYLRSLFPEHCFYDRTLNGLRIKSLKPSTDEAQELCNWLEQGVFPALKLGYIDHIILGVYEAASDELVESYHFQVQYPSGPDGLPRYDAATPAPATDQKEIKFSTITMMRTLTLLCQTLQPLVVDRYIMMRVIYSDTAPPDYEPLFFQPAPANEPMFFTRKPLEFAVGSVRTHHHVYDMGMRTVLDGLADDEASPPVAPAKLGVFPADVPLGASAPSPSPSPLPQPPRPRPSPESERDELSSLEADTRRLERENAALEAELARLDDAARTAGPRIVGGSKRVTPPPPTPPGADTASDNPRSDAQLAAAVAFLAAELRAGSDHVSRRVLQDHLGLRTKDQGLAVMHNLRDLDLVAYSPSVGRWMLQAAPIAAAAGKVNSPRRRLRKRRRAKGNSRSLHPSSGSGLGTGSGSGSGSSPGSPKRRRTSLRSGLRSGSGLGSRLESRSGSGSGSGSGSRSQSESPPRASSPSPLPRGDPLRSVSQPVLGKNAAAAAAAATRPRPRASVVKHVLRVTSGTAPQPVSQLRSSASPASPLSPLHR</sequence>
<feature type="compositionally biased region" description="Pro residues" evidence="6">
    <location>
        <begin position="253"/>
        <end position="266"/>
    </location>
</feature>
<evidence type="ECO:0000256" key="3">
    <source>
        <dbReference type="ARBA" id="ARBA00022454"/>
    </source>
</evidence>
<feature type="compositionally biased region" description="Polar residues" evidence="6">
    <location>
        <begin position="548"/>
        <end position="560"/>
    </location>
</feature>
<gene>
    <name evidence="8" type="ORF">AMSG_00756</name>
</gene>
<dbReference type="RefSeq" id="XP_013762485.1">
    <property type="nucleotide sequence ID" value="XM_013907031.1"/>
</dbReference>
<evidence type="ECO:0000256" key="5">
    <source>
        <dbReference type="ARBA" id="ARBA00023254"/>
    </source>
</evidence>